<comment type="caution">
    <text evidence="1">The sequence shown here is derived from an EMBL/GenBank/DDBJ whole genome shotgun (WGS) entry which is preliminary data.</text>
</comment>
<accession>A0A5J4U0N0</accession>
<reference evidence="1 2" key="1">
    <citation type="submission" date="2019-03" db="EMBL/GenBank/DDBJ databases">
        <title>Single cell metagenomics reveals metabolic interactions within the superorganism composed of flagellate Streblomastix strix and complex community of Bacteroidetes bacteria on its surface.</title>
        <authorList>
            <person name="Treitli S.C."/>
            <person name="Kolisko M."/>
            <person name="Husnik F."/>
            <person name="Keeling P."/>
            <person name="Hampl V."/>
        </authorList>
    </citation>
    <scope>NUCLEOTIDE SEQUENCE [LARGE SCALE GENOMIC DNA]</scope>
    <source>
        <strain evidence="1">ST1C</strain>
    </source>
</reference>
<dbReference type="InterPro" id="IPR036028">
    <property type="entry name" value="SH3-like_dom_sf"/>
</dbReference>
<feature type="non-terminal residue" evidence="1">
    <location>
        <position position="97"/>
    </location>
</feature>
<dbReference type="EMBL" id="SNRW01022756">
    <property type="protein sequence ID" value="KAA6363562.1"/>
    <property type="molecule type" value="Genomic_DNA"/>
</dbReference>
<evidence type="ECO:0008006" key="3">
    <source>
        <dbReference type="Google" id="ProtNLM"/>
    </source>
</evidence>
<dbReference type="Proteomes" id="UP000324800">
    <property type="component" value="Unassembled WGS sequence"/>
</dbReference>
<organism evidence="1 2">
    <name type="scientific">Streblomastix strix</name>
    <dbReference type="NCBI Taxonomy" id="222440"/>
    <lineage>
        <taxon>Eukaryota</taxon>
        <taxon>Metamonada</taxon>
        <taxon>Preaxostyla</taxon>
        <taxon>Oxymonadida</taxon>
        <taxon>Streblomastigidae</taxon>
        <taxon>Streblomastix</taxon>
    </lineage>
</organism>
<gene>
    <name evidence="1" type="ORF">EZS28_040912</name>
</gene>
<proteinExistence type="predicted"/>
<name>A0A5J4U0N0_9EUKA</name>
<evidence type="ECO:0000313" key="1">
    <source>
        <dbReference type="EMBL" id="KAA6363562.1"/>
    </source>
</evidence>
<protein>
    <recommendedName>
        <fullName evidence="3">SH3 domain-containing protein</fullName>
    </recommendedName>
</protein>
<dbReference type="SUPFAM" id="SSF50044">
    <property type="entry name" value="SH3-domain"/>
    <property type="match status" value="1"/>
</dbReference>
<dbReference type="OrthoDB" id="9204160at2759"/>
<sequence length="97" mass="11187">MSHNDQYYWVIANYEGQEDDDEFMPVSKFDIVRVLRKDAIYFTIEKDGSVGKIPHEYLRECAPEQAANKSILRMKSPMNNASNPYPLALSPISFQVL</sequence>
<dbReference type="Gene3D" id="2.30.30.40">
    <property type="entry name" value="SH3 Domains"/>
    <property type="match status" value="1"/>
</dbReference>
<dbReference type="AlphaFoldDB" id="A0A5J4U0N0"/>
<evidence type="ECO:0000313" key="2">
    <source>
        <dbReference type="Proteomes" id="UP000324800"/>
    </source>
</evidence>